<gene>
    <name evidence="7" type="ORF">RRG08_004572</name>
</gene>
<feature type="compositionally biased region" description="Basic and acidic residues" evidence="5">
    <location>
        <begin position="1819"/>
        <end position="1828"/>
    </location>
</feature>
<keyword evidence="2" id="KW-0963">Cytoplasm</keyword>
<proteinExistence type="predicted"/>
<feature type="compositionally biased region" description="Basic and acidic residues" evidence="5">
    <location>
        <begin position="1007"/>
        <end position="1021"/>
    </location>
</feature>
<evidence type="ECO:0000256" key="3">
    <source>
        <dbReference type="ARBA" id="ARBA00023212"/>
    </source>
</evidence>
<feature type="region of interest" description="Disordered" evidence="5">
    <location>
        <begin position="1925"/>
        <end position="1982"/>
    </location>
</feature>
<feature type="compositionally biased region" description="Polar residues" evidence="5">
    <location>
        <begin position="1372"/>
        <end position="1386"/>
    </location>
</feature>
<feature type="compositionally biased region" description="Basic and acidic residues" evidence="5">
    <location>
        <begin position="816"/>
        <end position="829"/>
    </location>
</feature>
<evidence type="ECO:0000259" key="6">
    <source>
        <dbReference type="Pfam" id="PF15309"/>
    </source>
</evidence>
<feature type="region of interest" description="Disordered" evidence="5">
    <location>
        <begin position="1050"/>
        <end position="1076"/>
    </location>
</feature>
<evidence type="ECO:0000313" key="8">
    <source>
        <dbReference type="Proteomes" id="UP001283361"/>
    </source>
</evidence>
<feature type="region of interest" description="Disordered" evidence="5">
    <location>
        <begin position="1818"/>
        <end position="1913"/>
    </location>
</feature>
<feature type="region of interest" description="Disordered" evidence="5">
    <location>
        <begin position="375"/>
        <end position="404"/>
    </location>
</feature>
<evidence type="ECO:0000256" key="4">
    <source>
        <dbReference type="SAM" id="Coils"/>
    </source>
</evidence>
<feature type="region of interest" description="Disordered" evidence="5">
    <location>
        <begin position="1007"/>
        <end position="1030"/>
    </location>
</feature>
<evidence type="ECO:0000256" key="5">
    <source>
        <dbReference type="SAM" id="MobiDB-lite"/>
    </source>
</evidence>
<keyword evidence="4" id="KW-0175">Coiled coil</keyword>
<name>A0AAE1AKD4_9GAST</name>
<evidence type="ECO:0000256" key="1">
    <source>
        <dbReference type="ARBA" id="ARBA00004300"/>
    </source>
</evidence>
<feature type="region of interest" description="Disordered" evidence="5">
    <location>
        <begin position="875"/>
        <end position="979"/>
    </location>
</feature>
<dbReference type="EMBL" id="JAWDGP010001658">
    <property type="protein sequence ID" value="KAK3789500.1"/>
    <property type="molecule type" value="Genomic_DNA"/>
</dbReference>
<feature type="compositionally biased region" description="Basic and acidic residues" evidence="5">
    <location>
        <begin position="947"/>
        <end position="968"/>
    </location>
</feature>
<feature type="region of interest" description="Disordered" evidence="5">
    <location>
        <begin position="1371"/>
        <end position="1405"/>
    </location>
</feature>
<feature type="region of interest" description="Disordered" evidence="5">
    <location>
        <begin position="1317"/>
        <end position="1342"/>
    </location>
</feature>
<feature type="compositionally biased region" description="Polar residues" evidence="5">
    <location>
        <begin position="454"/>
        <end position="466"/>
    </location>
</feature>
<feature type="compositionally biased region" description="Basic and acidic residues" evidence="5">
    <location>
        <begin position="1957"/>
        <end position="1968"/>
    </location>
</feature>
<feature type="compositionally biased region" description="Basic and acidic residues" evidence="5">
    <location>
        <begin position="1135"/>
        <end position="1145"/>
    </location>
</feature>
<dbReference type="GO" id="GO:0005813">
    <property type="term" value="C:centrosome"/>
    <property type="evidence" value="ECO:0007669"/>
    <property type="project" value="UniProtKB-SubCell"/>
</dbReference>
<feature type="region of interest" description="Disordered" evidence="5">
    <location>
        <begin position="175"/>
        <end position="209"/>
    </location>
</feature>
<organism evidence="7 8">
    <name type="scientific">Elysia crispata</name>
    <name type="common">lettuce slug</name>
    <dbReference type="NCBI Taxonomy" id="231223"/>
    <lineage>
        <taxon>Eukaryota</taxon>
        <taxon>Metazoa</taxon>
        <taxon>Spiralia</taxon>
        <taxon>Lophotrochozoa</taxon>
        <taxon>Mollusca</taxon>
        <taxon>Gastropoda</taxon>
        <taxon>Heterobranchia</taxon>
        <taxon>Euthyneura</taxon>
        <taxon>Panpulmonata</taxon>
        <taxon>Sacoglossa</taxon>
        <taxon>Placobranchoidea</taxon>
        <taxon>Plakobranchidae</taxon>
        <taxon>Elysia</taxon>
    </lineage>
</organism>
<feature type="compositionally biased region" description="Basic and acidic residues" evidence="5">
    <location>
        <begin position="1521"/>
        <end position="1530"/>
    </location>
</feature>
<feature type="region of interest" description="Disordered" evidence="5">
    <location>
        <begin position="1661"/>
        <end position="1686"/>
    </location>
</feature>
<feature type="domain" description="ALMS motif" evidence="6">
    <location>
        <begin position="2122"/>
        <end position="2248"/>
    </location>
</feature>
<dbReference type="InterPro" id="IPR029299">
    <property type="entry name" value="ALMS_motif"/>
</dbReference>
<feature type="compositionally biased region" description="Polar residues" evidence="5">
    <location>
        <begin position="2011"/>
        <end position="2023"/>
    </location>
</feature>
<feature type="region of interest" description="Disordered" evidence="5">
    <location>
        <begin position="1218"/>
        <end position="1290"/>
    </location>
</feature>
<feature type="compositionally biased region" description="Basic residues" evidence="5">
    <location>
        <begin position="1531"/>
        <end position="1540"/>
    </location>
</feature>
<dbReference type="Proteomes" id="UP001283361">
    <property type="component" value="Unassembled WGS sequence"/>
</dbReference>
<comment type="subcellular location">
    <subcellularLocation>
        <location evidence="1">Cytoplasm</location>
        <location evidence="1">Cytoskeleton</location>
        <location evidence="1">Microtubule organizing center</location>
        <location evidence="1">Centrosome</location>
    </subcellularLocation>
</comment>
<feature type="compositionally biased region" description="Polar residues" evidence="5">
    <location>
        <begin position="1317"/>
        <end position="1333"/>
    </location>
</feature>
<feature type="compositionally biased region" description="Basic and acidic residues" evidence="5">
    <location>
        <begin position="1541"/>
        <end position="1561"/>
    </location>
</feature>
<dbReference type="PANTHER" id="PTHR21553:SF36">
    <property type="entry name" value="ALMS1 CENTROSOME AND BASAL BODY-ASSOCIATED PROTEIN-RELATED"/>
    <property type="match status" value="1"/>
</dbReference>
<feature type="compositionally biased region" description="Low complexity" evidence="5">
    <location>
        <begin position="1932"/>
        <end position="1941"/>
    </location>
</feature>
<feature type="region of interest" description="Disordered" evidence="5">
    <location>
        <begin position="1135"/>
        <end position="1178"/>
    </location>
</feature>
<feature type="region of interest" description="Disordered" evidence="5">
    <location>
        <begin position="2001"/>
        <end position="2049"/>
    </location>
</feature>
<feature type="compositionally biased region" description="Polar residues" evidence="5">
    <location>
        <begin position="1050"/>
        <end position="1063"/>
    </location>
</feature>
<feature type="compositionally biased region" description="Basic and acidic residues" evidence="5">
    <location>
        <begin position="1157"/>
        <end position="1167"/>
    </location>
</feature>
<dbReference type="Pfam" id="PF15309">
    <property type="entry name" value="ALMS_motif"/>
    <property type="match status" value="1"/>
</dbReference>
<reference evidence="7" key="1">
    <citation type="journal article" date="2023" name="G3 (Bethesda)">
        <title>A reference genome for the long-term kleptoplast-retaining sea slug Elysia crispata morphotype clarki.</title>
        <authorList>
            <person name="Eastman K.E."/>
            <person name="Pendleton A.L."/>
            <person name="Shaikh M.A."/>
            <person name="Suttiyut T."/>
            <person name="Ogas R."/>
            <person name="Tomko P."/>
            <person name="Gavelis G."/>
            <person name="Widhalm J.R."/>
            <person name="Wisecaver J.H."/>
        </authorList>
    </citation>
    <scope>NUCLEOTIDE SEQUENCE</scope>
    <source>
        <strain evidence="7">ECLA1</strain>
    </source>
</reference>
<dbReference type="GO" id="GO:0005829">
    <property type="term" value="C:cytosol"/>
    <property type="evidence" value="ECO:0007669"/>
    <property type="project" value="TreeGrafter"/>
</dbReference>
<keyword evidence="3" id="KW-0206">Cytoskeleton</keyword>
<feature type="compositionally biased region" description="Polar residues" evidence="5">
    <location>
        <begin position="183"/>
        <end position="208"/>
    </location>
</feature>
<feature type="compositionally biased region" description="Basic and acidic residues" evidence="5">
    <location>
        <begin position="1245"/>
        <end position="1256"/>
    </location>
</feature>
<keyword evidence="8" id="KW-1185">Reference proteome</keyword>
<feature type="region of interest" description="Disordered" evidence="5">
    <location>
        <begin position="796"/>
        <end position="857"/>
    </location>
</feature>
<feature type="compositionally biased region" description="Polar residues" evidence="5">
    <location>
        <begin position="1578"/>
        <end position="1600"/>
    </location>
</feature>
<evidence type="ECO:0000256" key="2">
    <source>
        <dbReference type="ARBA" id="ARBA00022490"/>
    </source>
</evidence>
<dbReference type="GO" id="GO:0005814">
    <property type="term" value="C:centriole"/>
    <property type="evidence" value="ECO:0007669"/>
    <property type="project" value="TreeGrafter"/>
</dbReference>
<feature type="compositionally biased region" description="Polar residues" evidence="5">
    <location>
        <begin position="1837"/>
        <end position="1856"/>
    </location>
</feature>
<feature type="region of interest" description="Disordered" evidence="5">
    <location>
        <begin position="454"/>
        <end position="498"/>
    </location>
</feature>
<feature type="region of interest" description="Disordered" evidence="5">
    <location>
        <begin position="1497"/>
        <end position="1608"/>
    </location>
</feature>
<protein>
    <recommendedName>
        <fullName evidence="6">ALMS motif domain-containing protein</fullName>
    </recommendedName>
</protein>
<comment type="caution">
    <text evidence="7">The sequence shown here is derived from an EMBL/GenBank/DDBJ whole genome shotgun (WGS) entry which is preliminary data.</text>
</comment>
<accession>A0AAE1AKD4</accession>
<feature type="compositionally biased region" description="Basic residues" evidence="5">
    <location>
        <begin position="1944"/>
        <end position="1954"/>
    </location>
</feature>
<feature type="compositionally biased region" description="Polar residues" evidence="5">
    <location>
        <begin position="526"/>
        <end position="544"/>
    </location>
</feature>
<feature type="compositionally biased region" description="Low complexity" evidence="5">
    <location>
        <begin position="1663"/>
        <end position="1683"/>
    </location>
</feature>
<dbReference type="PANTHER" id="PTHR21553">
    <property type="entry name" value="ALMS1-RELATED"/>
    <property type="match status" value="1"/>
</dbReference>
<feature type="coiled-coil region" evidence="4">
    <location>
        <begin position="2208"/>
        <end position="2235"/>
    </location>
</feature>
<feature type="compositionally biased region" description="Polar residues" evidence="5">
    <location>
        <begin position="969"/>
        <end position="979"/>
    </location>
</feature>
<dbReference type="GO" id="GO:0008017">
    <property type="term" value="F:microtubule binding"/>
    <property type="evidence" value="ECO:0007669"/>
    <property type="project" value="TreeGrafter"/>
</dbReference>
<evidence type="ECO:0000313" key="7">
    <source>
        <dbReference type="EMBL" id="KAK3789500.1"/>
    </source>
</evidence>
<feature type="compositionally biased region" description="Basic and acidic residues" evidence="5">
    <location>
        <begin position="836"/>
        <end position="845"/>
    </location>
</feature>
<feature type="region of interest" description="Disordered" evidence="5">
    <location>
        <begin position="526"/>
        <end position="560"/>
    </location>
</feature>
<dbReference type="GO" id="GO:0046599">
    <property type="term" value="P:regulation of centriole replication"/>
    <property type="evidence" value="ECO:0007669"/>
    <property type="project" value="TreeGrafter"/>
</dbReference>
<sequence length="2254" mass="253765">MSDSLSVWSSERKALTSKGQSMDDCNKEPLVGDGVKSSFDMMQHLINEMGKSSQRIDEFNTDEFIATSRSASNEKHHIDLLYDEAWKSEDSDAASLKEVPVDFFDKIGGGSVCEDAVNSAIAEVSKDFLAGLRACTNRNQNGDSDESHLSSDTDFKLIKGMPAYAKYPETAAGLSDTDWNPYGTESDTNLSPRVPSQETPGNRPSGSKISAMISFNPPLHSTDLEAVTPSFAICSIPNTCTRKLDMHDSSEGDQVLSLKPDVTADFSSISHVSEQLFSPQKVVSEPVKLSDLNKTMRGNELEIFGKSSRSVDVPRLQRELASKPINKNVSSHYAPKSTTEYKTLERSYISVMDRAKMLGVPGDIVDGKVKALADPQNDTAGNDINICRHKPPGSEQGDTSEDDLLGQKVKKVLLDTKYLERDQEAKKTMDEIAIDYSSLQRDLQEIQESLNHNLGSGITSTLTANNGEKAKHKSTPPSSDNDGDIIPSTNTTPDRKRNRMAWDFEGDLTSEQISNHLEDEVSLNAYRNSSSSQRPCAEKQSYNSDGDETRTSGSSDKVDDHAAADQALAEMSAILRPHRQLIVTAAESGVTRGISSSQDVDEMLSNFRNQRRELESRYQQLSNPGLADKVFRILTTQDPEAQADGILSQVSAQERDERARYALNLHTTNLNFSSTDTDNLNTTNQSFSLPDDVRRRLDLSGLSSADGSRVADKSSFVLPSTKGFTAFDDMTKFLSSQMAKVSEKTFNHSLEMRIPPQVATCYPLFADHKEKDQEKGDEGTVAGVPSMTEQHSADLFSGFPNEAEPTATSSPIEALTDERKDESDKRHSSPENSDSSSEKRKEKYRPYRPAGSKDFYYTESDAASIADSVTTIESTHIGSDDARGPILPSSALGSRKDPPPIGGIYAKHKALSSVPGGESLPPIQEKSILDDQESEPNQSNKCSGKGKTKDVSGKDTASKFEEKSRENGQHSNWKVPNEASNDMHVHSTFSVSGTADALYSRGVAVARRDAQWDNRMRERGQDSGGHQPLENIEETVAKFTELSDLGSIGTYSQRPRINESDQPFDQGLTRDVGNDEPLSLRVKMSYTDNPEDEYAESGGMKKIFSREERKRQEFTKESTDFHLVRQRIKEREERHYPVYKDDSSHHYPSNYFEREDDFSAPRRRSWDQDSSSSPVRDARLSPAFHRALSAELRQAIEARSPLLSQNIERSLAQAPLETPAWQLSDNNKDEIMPRRSTSPPPTFLARERGQPPRDYVRSPVTLSRRSPPPAVVTSRPAWKEKSTESPVQQVRDMAVSPLPSQNSRLSSPPLLTENTLASASSFSKDQRARSLSPTYRDLSRAQAQMSPSLVEQAKSFSFPNSSLRTAMKNVPEQHSAQNLRQSTSPKRYQERTLENMTSESEDTDIDREPLSRRAQMLTAALPQERDISPDINSLWDRFKALNESNDSSMDSSRIEAITDLLRNPSRHLIAQYLKEREEYRIERQERAEADRLRRLKEQQGLGMPQLHSSSEDDINGGYNETRVKKEEERIKRRAAKKKKTKASDTSKMRHNLEGGKNKENIPDSLFSIPEDAGLDQSPVKNSTSQKSLKNKSDPNQQQTDHVIDPNMQKLREKISKQRGKIDKQTLKEFQRMEKLRKLEHLLSAKKHGQISNHTLEVQLGEMSSTSTPGSNSSGENENANSNSHIIPFSEDSTTAKDSSAEMHAWKAEKERRLKEAKLIEIDRRKEFKSQQNMETKEINKNTNRKLPTQHSKSKAQMSELKLLKLVNDGYLTPNEAYRLAVERAHLEGVGEESSICSNSSSEDLSVLNRPHRLYSPYARQDDFRDMKSKHIPKLKQLSPTTYVETRSTSPFRFQTRYQRHWNRQGNDEAEEPVGKKQPKPPRPTSPKLRSHRSGESHSRTSSQSPSSHQRKIGGSFKFHSLSRQNMGHHISSSKGSSSSPSRKYLPHHHYHHQQQQHGRERYPTRQDPCRYTPGIERPTSTKMKGVSWNIPMDLHPSKWEEPQAAAAPTNDRPSTMNSVSGSSLKKREQLPLPELPPSSPAEDNEEPVVGREKEMFGSGDGFWCKSDHPQGIPQELWQEVVSQDALASKTNHYEVDPLMDRVQYILNRENPAGEEEDPQSGMTLQEAFLARKQIFISKCRERQKRIALARENRHLQECLRLEREAIFAEQDRPLAPNLHAHPCSENLYHPKQRVFTKTEMKALTQKRYRKLHEVVQKQEKQKAEAELKLNRLRVQMFNKKVQRDVLKKTSIRRH</sequence>